<evidence type="ECO:0000259" key="1">
    <source>
        <dbReference type="PROSITE" id="PS50801"/>
    </source>
</evidence>
<proteinExistence type="predicted"/>
<gene>
    <name evidence="2" type="ORF">JIG36_27985</name>
</gene>
<dbReference type="Gene3D" id="3.30.750.24">
    <property type="entry name" value="STAS domain"/>
    <property type="match status" value="1"/>
</dbReference>
<accession>A0ABS2AJK0</accession>
<comment type="caution">
    <text evidence="2">The sequence shown here is derived from an EMBL/GenBank/DDBJ whole genome shotgun (WGS) entry which is preliminary data.</text>
</comment>
<name>A0ABS2AJK0_9ACTN</name>
<dbReference type="Proteomes" id="UP000632138">
    <property type="component" value="Unassembled WGS sequence"/>
</dbReference>
<organism evidence="2 3">
    <name type="scientific">Paractinoplanes ovalisporus</name>
    <dbReference type="NCBI Taxonomy" id="2810368"/>
    <lineage>
        <taxon>Bacteria</taxon>
        <taxon>Bacillati</taxon>
        <taxon>Actinomycetota</taxon>
        <taxon>Actinomycetes</taxon>
        <taxon>Micromonosporales</taxon>
        <taxon>Micromonosporaceae</taxon>
        <taxon>Paractinoplanes</taxon>
    </lineage>
</organism>
<dbReference type="InterPro" id="IPR002645">
    <property type="entry name" value="STAS_dom"/>
</dbReference>
<dbReference type="SUPFAM" id="SSF52091">
    <property type="entry name" value="SpoIIaa-like"/>
    <property type="match status" value="1"/>
</dbReference>
<dbReference type="InterPro" id="IPR036513">
    <property type="entry name" value="STAS_dom_sf"/>
</dbReference>
<evidence type="ECO:0000313" key="2">
    <source>
        <dbReference type="EMBL" id="MBM2619399.1"/>
    </source>
</evidence>
<dbReference type="EMBL" id="JAENHP010000010">
    <property type="protein sequence ID" value="MBM2619399.1"/>
    <property type="molecule type" value="Genomic_DNA"/>
</dbReference>
<reference evidence="2 3" key="1">
    <citation type="submission" date="2021-01" db="EMBL/GenBank/DDBJ databases">
        <title>Actinoplanes sp. nov. LDG1-06 isolated from lichen.</title>
        <authorList>
            <person name="Saeng-In P."/>
            <person name="Phongsopitanun W."/>
            <person name="Kanchanasin P."/>
            <person name="Yuki M."/>
            <person name="Kudo T."/>
            <person name="Ohkuma M."/>
            <person name="Tanasupawat S."/>
        </authorList>
    </citation>
    <scope>NUCLEOTIDE SEQUENCE [LARGE SCALE GENOMIC DNA]</scope>
    <source>
        <strain evidence="2 3">LDG1-06</strain>
    </source>
</reference>
<dbReference type="PROSITE" id="PS50801">
    <property type="entry name" value="STAS"/>
    <property type="match status" value="1"/>
</dbReference>
<protein>
    <recommendedName>
        <fullName evidence="1">STAS domain-containing protein</fullName>
    </recommendedName>
</protein>
<evidence type="ECO:0000313" key="3">
    <source>
        <dbReference type="Proteomes" id="UP000632138"/>
    </source>
</evidence>
<keyword evidence="3" id="KW-1185">Reference proteome</keyword>
<dbReference type="RefSeq" id="WP_203379390.1">
    <property type="nucleotide sequence ID" value="NZ_JAENHP010000010.1"/>
</dbReference>
<sequence length="107" mass="10993">MIWTNEKIAVSGSIDQANAGPVADRLCAAIIGAITIVDLGRVTFFSAAGLHMIESVAAAARAADAIAQVTCSGPVWQVLDLCEATDLPGLVLDRSPRTAAETDGTEP</sequence>
<feature type="domain" description="STAS" evidence="1">
    <location>
        <begin position="8"/>
        <end position="56"/>
    </location>
</feature>